<keyword evidence="1" id="KW-0808">Transferase</keyword>
<dbReference type="Pfam" id="PF11753">
    <property type="entry name" value="DUF3310"/>
    <property type="match status" value="1"/>
</dbReference>
<organism evidence="1">
    <name type="scientific">Caudovirales sp. ctIZM3</name>
    <dbReference type="NCBI Taxonomy" id="2827633"/>
    <lineage>
        <taxon>Viruses</taxon>
        <taxon>Duplodnaviria</taxon>
        <taxon>Heunggongvirae</taxon>
        <taxon>Uroviricota</taxon>
        <taxon>Caudoviricetes</taxon>
    </lineage>
</organism>
<reference evidence="1" key="1">
    <citation type="journal article" date="2021" name="Proc. Natl. Acad. Sci. U.S.A.">
        <title>A Catalog of Tens of Thousands of Viruses from Human Metagenomes Reveals Hidden Associations with Chronic Diseases.</title>
        <authorList>
            <person name="Tisza M.J."/>
            <person name="Buck C.B."/>
        </authorList>
    </citation>
    <scope>NUCLEOTIDE SEQUENCE</scope>
    <source>
        <strain evidence="1">CtIZM3</strain>
    </source>
</reference>
<protein>
    <submittedName>
        <fullName evidence="1">Nucelotide kinase</fullName>
    </submittedName>
</protein>
<accession>A0A8S5T9J4</accession>
<proteinExistence type="predicted"/>
<keyword evidence="1" id="KW-0418">Kinase</keyword>
<dbReference type="EMBL" id="BK032770">
    <property type="protein sequence ID" value="DAF59434.1"/>
    <property type="molecule type" value="Genomic_DNA"/>
</dbReference>
<dbReference type="InterPro" id="IPR021739">
    <property type="entry name" value="SaV-like"/>
</dbReference>
<sequence>MNLKVNEKYLMGDDEVSISSGRVLIQKGTVVRVIHIYDSGVFVQDLSDDAFGDGKWFVDADKLKPLEETVSYASVALAHYTAKEEANKHYVTAHQPIEVMQANMTHDELIGFLKGNIIKYACRCGRKDAPLKEAEKIKQYAEWLCVVLSGGTIDPRS</sequence>
<evidence type="ECO:0000313" key="1">
    <source>
        <dbReference type="EMBL" id="DAF59434.1"/>
    </source>
</evidence>
<name>A0A8S5T9J4_9CAUD</name>
<dbReference type="GO" id="GO:0016301">
    <property type="term" value="F:kinase activity"/>
    <property type="evidence" value="ECO:0007669"/>
    <property type="project" value="UniProtKB-KW"/>
</dbReference>